<dbReference type="AlphaFoldDB" id="A0A1C1CGH3"/>
<keyword evidence="2" id="KW-1185">Reference proteome</keyword>
<sequence length="125" mass="13365">MERVNLSTSGADSRWVGCAVSLRSQTQHPALAHAALSRSGLGQSEIDMGWRRGARVRKDGLACMCQTGRDEECAKTWSALVGSTSAAEQPNMQDAGLYEATAAHLAESTSKRDACEKFDPEPLPA</sequence>
<organism evidence="1 2">
    <name type="scientific">Cladophialophora carrionii</name>
    <dbReference type="NCBI Taxonomy" id="86049"/>
    <lineage>
        <taxon>Eukaryota</taxon>
        <taxon>Fungi</taxon>
        <taxon>Dikarya</taxon>
        <taxon>Ascomycota</taxon>
        <taxon>Pezizomycotina</taxon>
        <taxon>Eurotiomycetes</taxon>
        <taxon>Chaetothyriomycetidae</taxon>
        <taxon>Chaetothyriales</taxon>
        <taxon>Herpotrichiellaceae</taxon>
        <taxon>Cladophialophora</taxon>
    </lineage>
</organism>
<accession>A0A1C1CGH3</accession>
<dbReference type="EMBL" id="LGRB01000013">
    <property type="protein sequence ID" value="OCT47623.1"/>
    <property type="molecule type" value="Genomic_DNA"/>
</dbReference>
<reference evidence="2" key="1">
    <citation type="submission" date="2015-07" db="EMBL/GenBank/DDBJ databases">
        <authorList>
            <person name="Teixeira M.M."/>
            <person name="Souza R.C."/>
            <person name="Almeida L.G."/>
            <person name="Vicente V.A."/>
            <person name="de Hoog S."/>
            <person name="Bocca A.L."/>
            <person name="de Almeida S.R."/>
            <person name="Vasconcelos A.T."/>
            <person name="Felipe M.S."/>
        </authorList>
    </citation>
    <scope>NUCLEOTIDE SEQUENCE [LARGE SCALE GENOMIC DNA]</scope>
    <source>
        <strain evidence="2">KSF</strain>
    </source>
</reference>
<comment type="caution">
    <text evidence="1">The sequence shown here is derived from an EMBL/GenBank/DDBJ whole genome shotgun (WGS) entry which is preliminary data.</text>
</comment>
<dbReference type="Proteomes" id="UP000094526">
    <property type="component" value="Unassembled WGS sequence"/>
</dbReference>
<evidence type="ECO:0000313" key="2">
    <source>
        <dbReference type="Proteomes" id="UP000094526"/>
    </source>
</evidence>
<protein>
    <submittedName>
        <fullName evidence="1">Uncharacterized protein</fullName>
    </submittedName>
</protein>
<name>A0A1C1CGH3_9EURO</name>
<evidence type="ECO:0000313" key="1">
    <source>
        <dbReference type="EMBL" id="OCT47623.1"/>
    </source>
</evidence>
<proteinExistence type="predicted"/>
<gene>
    <name evidence="1" type="ORF">CLCR_03754</name>
</gene>
<dbReference type="VEuPathDB" id="FungiDB:CLCR_03754"/>